<dbReference type="Gene3D" id="1.10.1330.10">
    <property type="entry name" value="Dockerin domain"/>
    <property type="match status" value="1"/>
</dbReference>
<dbReference type="EMBL" id="MEXM01000024">
    <property type="protein sequence ID" value="OGD00985.1"/>
    <property type="molecule type" value="Genomic_DNA"/>
</dbReference>
<evidence type="ECO:0008006" key="4">
    <source>
        <dbReference type="Google" id="ProtNLM"/>
    </source>
</evidence>
<dbReference type="InterPro" id="IPR018247">
    <property type="entry name" value="EF_Hand_1_Ca_BS"/>
</dbReference>
<sequence>MASKLLVFLYSCILVLTFSSPVSAQTITFTDPVVINADNYAKYFSQYKPMAPMIARATILSAGDYTNQVTNLNNIKIADTAVEFWIGWRNFADMQSLMTPAQVTELKNLGVTTITYNPEDKPESDDFLQKTGDANPAVQFVKFARNNGFKAMLVPFGYVLINDMVPDNILAAIYSEGLDGFIVQEQNAIETNCVLDRVTRINEIVIKHETIAGRSLFTGVQVMAGQCATGDSLIDQCGEGPKTYTYQHCDLYIDELSSHGLIDMMTVWAMSSAGDQSDFLSVFRAGSETFPTPTPTNKPGDANGDNLVNGLDYLIWLSHFGQNVSGPANGDFNNNGVVNGADYLVWLSNYGL</sequence>
<dbReference type="InterPro" id="IPR002105">
    <property type="entry name" value="Dockerin_1_rpt"/>
</dbReference>
<dbReference type="GO" id="GO:0000272">
    <property type="term" value="P:polysaccharide catabolic process"/>
    <property type="evidence" value="ECO:0007669"/>
    <property type="project" value="InterPro"/>
</dbReference>
<evidence type="ECO:0000313" key="3">
    <source>
        <dbReference type="Proteomes" id="UP000176822"/>
    </source>
</evidence>
<dbReference type="AlphaFoldDB" id="A0A1F4Z411"/>
<gene>
    <name evidence="2" type="ORF">A2972_04085</name>
</gene>
<dbReference type="PROSITE" id="PS00018">
    <property type="entry name" value="EF_HAND_1"/>
    <property type="match status" value="1"/>
</dbReference>
<dbReference type="Proteomes" id="UP000176822">
    <property type="component" value="Unassembled WGS sequence"/>
</dbReference>
<comment type="caution">
    <text evidence="2">The sequence shown here is derived from an EMBL/GenBank/DDBJ whole genome shotgun (WGS) entry which is preliminary data.</text>
</comment>
<feature type="signal peptide" evidence="1">
    <location>
        <begin position="1"/>
        <end position="24"/>
    </location>
</feature>
<accession>A0A1F4Z411</accession>
<feature type="chain" id="PRO_5009515939" description="Dockerin domain-containing protein" evidence="1">
    <location>
        <begin position="25"/>
        <end position="352"/>
    </location>
</feature>
<evidence type="ECO:0000313" key="2">
    <source>
        <dbReference type="EMBL" id="OGD00985.1"/>
    </source>
</evidence>
<dbReference type="GO" id="GO:0004553">
    <property type="term" value="F:hydrolase activity, hydrolyzing O-glycosyl compounds"/>
    <property type="evidence" value="ECO:0007669"/>
    <property type="project" value="InterPro"/>
</dbReference>
<reference evidence="2 3" key="1">
    <citation type="journal article" date="2016" name="Nat. Commun.">
        <title>Thousands of microbial genomes shed light on interconnected biogeochemical processes in an aquifer system.</title>
        <authorList>
            <person name="Anantharaman K."/>
            <person name="Brown C.T."/>
            <person name="Hug L.A."/>
            <person name="Sharon I."/>
            <person name="Castelle C.J."/>
            <person name="Probst A.J."/>
            <person name="Thomas B.C."/>
            <person name="Singh A."/>
            <person name="Wilkins M.J."/>
            <person name="Karaoz U."/>
            <person name="Brodie E.L."/>
            <person name="Williams K.H."/>
            <person name="Hubbard S.S."/>
            <person name="Banfield J.F."/>
        </authorList>
    </citation>
    <scope>NUCLEOTIDE SEQUENCE [LARGE SCALE GENOMIC DNA]</scope>
</reference>
<dbReference type="Pfam" id="PF00404">
    <property type="entry name" value="Dockerin_1"/>
    <property type="match status" value="1"/>
</dbReference>
<dbReference type="InterPro" id="IPR036439">
    <property type="entry name" value="Dockerin_dom_sf"/>
</dbReference>
<dbReference type="SUPFAM" id="SSF63446">
    <property type="entry name" value="Type I dockerin domain"/>
    <property type="match status" value="1"/>
</dbReference>
<protein>
    <recommendedName>
        <fullName evidence="4">Dockerin domain-containing protein</fullName>
    </recommendedName>
</protein>
<evidence type="ECO:0000256" key="1">
    <source>
        <dbReference type="SAM" id="SignalP"/>
    </source>
</evidence>
<name>A0A1F4Z411_9BACT</name>
<keyword evidence="1" id="KW-0732">Signal</keyword>
<organism evidence="2 3">
    <name type="scientific">Candidatus Amesbacteria bacterium RIFCSPLOWO2_01_FULL_47_33</name>
    <dbReference type="NCBI Taxonomy" id="1797258"/>
    <lineage>
        <taxon>Bacteria</taxon>
        <taxon>Candidatus Amesiibacteriota</taxon>
    </lineage>
</organism>
<proteinExistence type="predicted"/>